<evidence type="ECO:0000259" key="5">
    <source>
        <dbReference type="Pfam" id="PF08450"/>
    </source>
</evidence>
<dbReference type="EC" id="3.1.1.17" evidence="6"/>
<name>E6S7I8_INTC7</name>
<keyword evidence="4" id="KW-0862">Zinc</keyword>
<evidence type="ECO:0000256" key="4">
    <source>
        <dbReference type="PIRSR" id="PIRSR605511-2"/>
    </source>
</evidence>
<dbReference type="InterPro" id="IPR005511">
    <property type="entry name" value="SMP-30"/>
</dbReference>
<dbReference type="GO" id="GO:0004341">
    <property type="term" value="F:gluconolactonase activity"/>
    <property type="evidence" value="ECO:0007669"/>
    <property type="project" value="UniProtKB-EC"/>
</dbReference>
<dbReference type="Pfam" id="PF08450">
    <property type="entry name" value="SGL"/>
    <property type="match status" value="1"/>
</dbReference>
<dbReference type="HOGENOM" id="CLU_036110_4_0_11"/>
<comment type="cofactor">
    <cofactor evidence="4">
        <name>Zn(2+)</name>
        <dbReference type="ChEBI" id="CHEBI:29105"/>
    </cofactor>
    <text evidence="4">Binds 1 divalent metal cation per subunit.</text>
</comment>
<reference evidence="6 7" key="1">
    <citation type="journal article" date="2010" name="Stand. Genomic Sci.">
        <title>Complete genome sequence of Intrasporangium calvum type strain (7 KIP).</title>
        <authorList>
            <person name="Del Rio T.G."/>
            <person name="Chertkov O."/>
            <person name="Yasawong M."/>
            <person name="Lucas S."/>
            <person name="Deshpande S."/>
            <person name="Cheng J.F."/>
            <person name="Detter C."/>
            <person name="Tapia R."/>
            <person name="Han C."/>
            <person name="Goodwin L."/>
            <person name="Pitluck S."/>
            <person name="Liolios K."/>
            <person name="Ivanova N."/>
            <person name="Mavromatis K."/>
            <person name="Pati A."/>
            <person name="Chen A."/>
            <person name="Palaniappan K."/>
            <person name="Land M."/>
            <person name="Hauser L."/>
            <person name="Chang Y.J."/>
            <person name="Jeffries C.D."/>
            <person name="Rohde M."/>
            <person name="Pukall R."/>
            <person name="Sikorski J."/>
            <person name="Goker M."/>
            <person name="Woyke T."/>
            <person name="Bristow J."/>
            <person name="Eisen J.A."/>
            <person name="Markowitz V."/>
            <person name="Hugenholtz P."/>
            <person name="Kyrpides N.C."/>
            <person name="Klenk H.P."/>
            <person name="Lapidus A."/>
        </authorList>
    </citation>
    <scope>NUCLEOTIDE SEQUENCE [LARGE SCALE GENOMIC DNA]</scope>
    <source>
        <strain evidence="7">ATCC 23552 / DSM 43043 / JCM 3097 / NBRC 12989 / 7 KIP</strain>
    </source>
</reference>
<protein>
    <submittedName>
        <fullName evidence="6">Gluconolactonase</fullName>
        <ecNumber evidence="6">3.1.1.17</ecNumber>
    </submittedName>
</protein>
<dbReference type="PANTHER" id="PTHR47572:SF4">
    <property type="entry name" value="LACTONASE DRP35"/>
    <property type="match status" value="1"/>
</dbReference>
<evidence type="ECO:0000256" key="3">
    <source>
        <dbReference type="PIRSR" id="PIRSR605511-1"/>
    </source>
</evidence>
<feature type="binding site" evidence="4">
    <location>
        <position position="101"/>
    </location>
    <ligand>
        <name>substrate</name>
    </ligand>
</feature>
<dbReference type="InterPro" id="IPR011042">
    <property type="entry name" value="6-blade_b-propeller_TolB-like"/>
</dbReference>
<dbReference type="Gene3D" id="2.120.10.30">
    <property type="entry name" value="TolB, C-terminal domain"/>
    <property type="match status" value="1"/>
</dbReference>
<evidence type="ECO:0000313" key="7">
    <source>
        <dbReference type="Proteomes" id="UP000008914"/>
    </source>
</evidence>
<dbReference type="KEGG" id="ica:Intca_0332"/>
<feature type="binding site" evidence="4">
    <location>
        <position position="213"/>
    </location>
    <ligand>
        <name>a divalent metal cation</name>
        <dbReference type="ChEBI" id="CHEBI:60240"/>
    </ligand>
</feature>
<keyword evidence="2 6" id="KW-0378">Hydrolase</keyword>
<dbReference type="GO" id="GO:0046872">
    <property type="term" value="F:metal ion binding"/>
    <property type="evidence" value="ECO:0007669"/>
    <property type="project" value="UniProtKB-KW"/>
</dbReference>
<feature type="domain" description="SMP-30/Gluconolactonase/LRE-like region" evidence="5">
    <location>
        <begin position="16"/>
        <end position="269"/>
    </location>
</feature>
<dbReference type="InterPro" id="IPR013658">
    <property type="entry name" value="SGL"/>
</dbReference>
<sequence length="299" mass="32146">MTERAVHSVISGMSYTECPRWHEGRLWFADFYTDAIYSVTEAGEDLRTEVEVPAQPSGLGWLPDGRLVFVSMKDRKVMRRESDGSVVVHADVTDAVTGHPNDMVVDGEGRCWLGNFGFDLMGGADVETASLLRIDPDGSVTEVAHDLWFPNGSVVTGDGGTLIVDETFGNRISAFTIQSDGRLGERRDWARFGDLPTSRVVAEAVPQAVLAPDGCCLDAEGCLWVADAVGGRVCRVAEGGEILEEIMPGSGVFACMLGGSDGRTLFLSCAPDFDEHARSAAREAEIRAVRVDVPHAGLP</sequence>
<dbReference type="InterPro" id="IPR051262">
    <property type="entry name" value="SMP-30/CGR1_Lactonase"/>
</dbReference>
<feature type="binding site" evidence="4">
    <location>
        <position position="151"/>
    </location>
    <ligand>
        <name>a divalent metal cation</name>
        <dbReference type="ChEBI" id="CHEBI:60240"/>
    </ligand>
</feature>
<dbReference type="AlphaFoldDB" id="E6S7I8"/>
<dbReference type="STRING" id="710696.Intca_0332"/>
<keyword evidence="7" id="KW-1185">Reference proteome</keyword>
<feature type="binding site" evidence="4">
    <location>
        <position position="17"/>
    </location>
    <ligand>
        <name>a divalent metal cation</name>
        <dbReference type="ChEBI" id="CHEBI:60240"/>
    </ligand>
</feature>
<organism evidence="6 7">
    <name type="scientific">Intrasporangium calvum (strain ATCC 23552 / DSM 43043 / JCM 3097 / NBRC 12989 / NCIMB 10167 / NRRL B-3866 / 7 KIP)</name>
    <dbReference type="NCBI Taxonomy" id="710696"/>
    <lineage>
        <taxon>Bacteria</taxon>
        <taxon>Bacillati</taxon>
        <taxon>Actinomycetota</taxon>
        <taxon>Actinomycetes</taxon>
        <taxon>Micrococcales</taxon>
        <taxon>Intrasporangiaceae</taxon>
        <taxon>Intrasporangium</taxon>
    </lineage>
</organism>
<keyword evidence="4" id="KW-0479">Metal-binding</keyword>
<accession>E6S7I8</accession>
<proteinExistence type="inferred from homology"/>
<evidence type="ECO:0000256" key="2">
    <source>
        <dbReference type="ARBA" id="ARBA00022801"/>
    </source>
</evidence>
<dbReference type="PRINTS" id="PR01790">
    <property type="entry name" value="SMP30FAMILY"/>
</dbReference>
<dbReference type="Proteomes" id="UP000008914">
    <property type="component" value="Chromosome"/>
</dbReference>
<dbReference type="PANTHER" id="PTHR47572">
    <property type="entry name" value="LIPOPROTEIN-RELATED"/>
    <property type="match status" value="1"/>
</dbReference>
<dbReference type="RefSeq" id="WP_013491205.1">
    <property type="nucleotide sequence ID" value="NC_014830.1"/>
</dbReference>
<comment type="similarity">
    <text evidence="1">Belongs to the SMP-30/CGR1 family.</text>
</comment>
<evidence type="ECO:0000256" key="1">
    <source>
        <dbReference type="ARBA" id="ARBA00008853"/>
    </source>
</evidence>
<dbReference type="OrthoDB" id="2633250at2"/>
<dbReference type="SUPFAM" id="SSF63829">
    <property type="entry name" value="Calcium-dependent phosphotriesterase"/>
    <property type="match status" value="1"/>
</dbReference>
<gene>
    <name evidence="6" type="ordered locus">Intca_0332</name>
</gene>
<dbReference type="eggNOG" id="COG3386">
    <property type="taxonomic scope" value="Bacteria"/>
</dbReference>
<feature type="active site" description="Proton donor/acceptor" evidence="3">
    <location>
        <position position="213"/>
    </location>
</feature>
<dbReference type="EMBL" id="CP002343">
    <property type="protein sequence ID" value="ADU46883.1"/>
    <property type="molecule type" value="Genomic_DNA"/>
</dbReference>
<evidence type="ECO:0000313" key="6">
    <source>
        <dbReference type="EMBL" id="ADU46883.1"/>
    </source>
</evidence>
<feature type="binding site" evidence="4">
    <location>
        <position position="119"/>
    </location>
    <ligand>
        <name>substrate</name>
    </ligand>
</feature>